<evidence type="ECO:0000259" key="2">
    <source>
        <dbReference type="Pfam" id="PF02557"/>
    </source>
</evidence>
<feature type="transmembrane region" description="Helical" evidence="1">
    <location>
        <begin position="6"/>
        <end position="26"/>
    </location>
</feature>
<dbReference type="EMBL" id="MFTI01000014">
    <property type="protein sequence ID" value="OGI60772.1"/>
    <property type="molecule type" value="Genomic_DNA"/>
</dbReference>
<keyword evidence="1" id="KW-0472">Membrane</keyword>
<dbReference type="STRING" id="1801732.A2814_00035"/>
<dbReference type="PANTHER" id="PTHR34385:SF1">
    <property type="entry name" value="PEPTIDOGLYCAN L-ALANYL-D-GLUTAMATE ENDOPEPTIDASE CWLK"/>
    <property type="match status" value="1"/>
</dbReference>
<dbReference type="CDD" id="cd14847">
    <property type="entry name" value="DD-carboxypeptidase_like"/>
    <property type="match status" value="1"/>
</dbReference>
<dbReference type="InterPro" id="IPR003709">
    <property type="entry name" value="VanY-like_core_dom"/>
</dbReference>
<feature type="domain" description="D-alanyl-D-alanine carboxypeptidase-like core" evidence="2">
    <location>
        <begin position="77"/>
        <end position="229"/>
    </location>
</feature>
<organism evidence="3 4">
    <name type="scientific">Candidatus Nomurabacteria bacterium RIFCSPHIGHO2_01_FULL_38_19</name>
    <dbReference type="NCBI Taxonomy" id="1801732"/>
    <lineage>
        <taxon>Bacteria</taxon>
        <taxon>Candidatus Nomuraibacteriota</taxon>
    </lineage>
</organism>
<dbReference type="GO" id="GO:0008233">
    <property type="term" value="F:peptidase activity"/>
    <property type="evidence" value="ECO:0007669"/>
    <property type="project" value="InterPro"/>
</dbReference>
<comment type="caution">
    <text evidence="3">The sequence shown here is derived from an EMBL/GenBank/DDBJ whole genome shotgun (WGS) entry which is preliminary data.</text>
</comment>
<accession>A0A1F6UTV2</accession>
<dbReference type="AlphaFoldDB" id="A0A1F6UTV2"/>
<evidence type="ECO:0000256" key="1">
    <source>
        <dbReference type="SAM" id="Phobius"/>
    </source>
</evidence>
<dbReference type="Proteomes" id="UP000177869">
    <property type="component" value="Unassembled WGS sequence"/>
</dbReference>
<dbReference type="InterPro" id="IPR009045">
    <property type="entry name" value="Zn_M74/Hedgehog-like"/>
</dbReference>
<dbReference type="PANTHER" id="PTHR34385">
    <property type="entry name" value="D-ALANYL-D-ALANINE CARBOXYPEPTIDASE"/>
    <property type="match status" value="1"/>
</dbReference>
<name>A0A1F6UTV2_9BACT</name>
<dbReference type="SUPFAM" id="SSF55166">
    <property type="entry name" value="Hedgehog/DD-peptidase"/>
    <property type="match status" value="1"/>
</dbReference>
<keyword evidence="1" id="KW-1133">Transmembrane helix</keyword>
<dbReference type="GO" id="GO:0006508">
    <property type="term" value="P:proteolysis"/>
    <property type="evidence" value="ECO:0007669"/>
    <property type="project" value="InterPro"/>
</dbReference>
<keyword evidence="1" id="KW-0812">Transmembrane</keyword>
<protein>
    <recommendedName>
        <fullName evidence="2">D-alanyl-D-alanine carboxypeptidase-like core domain-containing protein</fullName>
    </recommendedName>
</protein>
<reference evidence="3 4" key="1">
    <citation type="journal article" date="2016" name="Nat. Commun.">
        <title>Thousands of microbial genomes shed light on interconnected biogeochemical processes in an aquifer system.</title>
        <authorList>
            <person name="Anantharaman K."/>
            <person name="Brown C.T."/>
            <person name="Hug L.A."/>
            <person name="Sharon I."/>
            <person name="Castelle C.J."/>
            <person name="Probst A.J."/>
            <person name="Thomas B.C."/>
            <person name="Singh A."/>
            <person name="Wilkins M.J."/>
            <person name="Karaoz U."/>
            <person name="Brodie E.L."/>
            <person name="Williams K.H."/>
            <person name="Hubbard S.S."/>
            <person name="Banfield J.F."/>
        </authorList>
    </citation>
    <scope>NUCLEOTIDE SEQUENCE [LARGE SCALE GENOMIC DNA]</scope>
</reference>
<evidence type="ECO:0000313" key="3">
    <source>
        <dbReference type="EMBL" id="OGI60772.1"/>
    </source>
</evidence>
<evidence type="ECO:0000313" key="4">
    <source>
        <dbReference type="Proteomes" id="UP000177869"/>
    </source>
</evidence>
<proteinExistence type="predicted"/>
<dbReference type="Pfam" id="PF02557">
    <property type="entry name" value="VanY"/>
    <property type="match status" value="1"/>
</dbReference>
<dbReference type="Gene3D" id="3.30.1380.10">
    <property type="match status" value="1"/>
</dbReference>
<gene>
    <name evidence="3" type="ORF">A2814_00035</name>
</gene>
<sequence length="274" mass="31964">MNLKRTLPATILVVFLMIIVISTFSSQRQKRELLLKKQQIQRDAEEKLYLMGKFDPAQQEDFILIPEQYTIFDANDMYLRRETFEAFLGMQNVAERDGIELKIASATRNFDFQKELWNEKWSGVSFVVDGQNLPAGRQGVIENIPKSFARFKKILEYIAVPGTSRHHWGTDIDINGANSVYFDSEKGVREYQWLVKNAGAFGFCQTYRAKEIDRRTGYNEEKWHWSYLPLAKIFTQEYKRLIKNEDINGFLGDQYALGQDLVNQYALDINPECL</sequence>
<dbReference type="InterPro" id="IPR052179">
    <property type="entry name" value="DD-CPase-like"/>
</dbReference>